<dbReference type="RefSeq" id="WP_317958160.1">
    <property type="nucleotide sequence ID" value="NZ_BSKO01000001.1"/>
</dbReference>
<keyword evidence="2" id="KW-1185">Reference proteome</keyword>
<gene>
    <name evidence="1" type="ORF">MACH08_20710</name>
</gene>
<sequence>MLTYKEIIDIESLLKLLGKSIDDKKEFERVQYMLEMSLNNIENKIDEKDELNKYFKEGLIDGLKSISKACKFDTKIIDQVLNRL</sequence>
<comment type="caution">
    <text evidence="1">The sequence shown here is derived from an EMBL/GenBank/DDBJ whole genome shotgun (WGS) entry which is preliminary data.</text>
</comment>
<organism evidence="1 2">
    <name type="scientific">Oceanobacillus kimchii</name>
    <dbReference type="NCBI Taxonomy" id="746691"/>
    <lineage>
        <taxon>Bacteria</taxon>
        <taxon>Bacillati</taxon>
        <taxon>Bacillota</taxon>
        <taxon>Bacilli</taxon>
        <taxon>Bacillales</taxon>
        <taxon>Bacillaceae</taxon>
        <taxon>Oceanobacillus</taxon>
    </lineage>
</organism>
<dbReference type="Proteomes" id="UP001275436">
    <property type="component" value="Unassembled WGS sequence"/>
</dbReference>
<protein>
    <submittedName>
        <fullName evidence="1">Uncharacterized protein</fullName>
    </submittedName>
</protein>
<dbReference type="EMBL" id="BSKO01000001">
    <property type="protein sequence ID" value="GLO66287.1"/>
    <property type="molecule type" value="Genomic_DNA"/>
</dbReference>
<accession>A0ABQ5TJF2</accession>
<reference evidence="1 2" key="1">
    <citation type="submission" date="2023-02" db="EMBL/GenBank/DDBJ databases">
        <title>Oceanobacillus kimchii IFOP_LL358 isolated form Alexandrium catenella lab strain.</title>
        <authorList>
            <person name="Gajardo G."/>
            <person name="Ueki S."/>
            <person name="Maruyama F."/>
        </authorList>
    </citation>
    <scope>NUCLEOTIDE SEQUENCE [LARGE SCALE GENOMIC DNA]</scope>
    <source>
        <strain evidence="1 2">IFOP_LL358</strain>
    </source>
</reference>
<proteinExistence type="predicted"/>
<evidence type="ECO:0000313" key="1">
    <source>
        <dbReference type="EMBL" id="GLO66287.1"/>
    </source>
</evidence>
<name>A0ABQ5TJF2_9BACI</name>
<evidence type="ECO:0000313" key="2">
    <source>
        <dbReference type="Proteomes" id="UP001275436"/>
    </source>
</evidence>